<accession>A0A9P6UV27</accession>
<feature type="domain" description="FAD-binding" evidence="6">
    <location>
        <begin position="2"/>
        <end position="335"/>
    </location>
</feature>
<evidence type="ECO:0000256" key="4">
    <source>
        <dbReference type="ARBA" id="ARBA00022827"/>
    </source>
</evidence>
<feature type="domain" description="Phenol hydroxylase-like C-terminal dimerisation" evidence="7">
    <location>
        <begin position="384"/>
        <end position="602"/>
    </location>
</feature>
<dbReference type="PRINTS" id="PR00420">
    <property type="entry name" value="RNGMNOXGNASE"/>
</dbReference>
<keyword evidence="5" id="KW-0560">Oxidoreductase</keyword>
<dbReference type="InterPro" id="IPR012941">
    <property type="entry name" value="Phe_hydrox_C_dim_dom"/>
</dbReference>
<keyword evidence="9" id="KW-1185">Reference proteome</keyword>
<evidence type="ECO:0008006" key="10">
    <source>
        <dbReference type="Google" id="ProtNLM"/>
    </source>
</evidence>
<dbReference type="InterPro" id="IPR050641">
    <property type="entry name" value="RIFMO-like"/>
</dbReference>
<comment type="cofactor">
    <cofactor evidence="1">
        <name>FAD</name>
        <dbReference type="ChEBI" id="CHEBI:57692"/>
    </cofactor>
</comment>
<dbReference type="Gene3D" id="3.40.30.20">
    <property type="match status" value="1"/>
</dbReference>
<gene>
    <name evidence="8" type="ORF">BGZ99_003461</name>
</gene>
<evidence type="ECO:0000259" key="6">
    <source>
        <dbReference type="Pfam" id="PF01494"/>
    </source>
</evidence>
<evidence type="ECO:0000259" key="7">
    <source>
        <dbReference type="Pfam" id="PF07976"/>
    </source>
</evidence>
<keyword evidence="4" id="KW-0274">FAD</keyword>
<dbReference type="Gene3D" id="3.30.9.10">
    <property type="entry name" value="D-Amino Acid Oxidase, subunit A, domain 2"/>
    <property type="match status" value="1"/>
</dbReference>
<evidence type="ECO:0000313" key="9">
    <source>
        <dbReference type="Proteomes" id="UP000738325"/>
    </source>
</evidence>
<dbReference type="Pfam" id="PF07976">
    <property type="entry name" value="Phe_hydrox_dim"/>
    <property type="match status" value="1"/>
</dbReference>
<dbReference type="SUPFAM" id="SSF52833">
    <property type="entry name" value="Thioredoxin-like"/>
    <property type="match status" value="1"/>
</dbReference>
<comment type="similarity">
    <text evidence="2">Belongs to the PheA/TfdB FAD monooxygenase family.</text>
</comment>
<evidence type="ECO:0000256" key="1">
    <source>
        <dbReference type="ARBA" id="ARBA00001974"/>
    </source>
</evidence>
<dbReference type="InterPro" id="IPR036188">
    <property type="entry name" value="FAD/NAD-bd_sf"/>
</dbReference>
<dbReference type="Proteomes" id="UP000738325">
    <property type="component" value="Unassembled WGS sequence"/>
</dbReference>
<reference evidence="8" key="1">
    <citation type="journal article" date="2020" name="Fungal Divers.">
        <title>Resolving the Mortierellaceae phylogeny through synthesis of multi-gene phylogenetics and phylogenomics.</title>
        <authorList>
            <person name="Vandepol N."/>
            <person name="Liber J."/>
            <person name="Desiro A."/>
            <person name="Na H."/>
            <person name="Kennedy M."/>
            <person name="Barry K."/>
            <person name="Grigoriev I.V."/>
            <person name="Miller A.N."/>
            <person name="O'Donnell K."/>
            <person name="Stajich J.E."/>
            <person name="Bonito G."/>
        </authorList>
    </citation>
    <scope>NUCLEOTIDE SEQUENCE</scope>
    <source>
        <strain evidence="8">REB-010B</strain>
    </source>
</reference>
<organism evidence="8 9">
    <name type="scientific">Dissophora globulifera</name>
    <dbReference type="NCBI Taxonomy" id="979702"/>
    <lineage>
        <taxon>Eukaryota</taxon>
        <taxon>Fungi</taxon>
        <taxon>Fungi incertae sedis</taxon>
        <taxon>Mucoromycota</taxon>
        <taxon>Mortierellomycotina</taxon>
        <taxon>Mortierellomycetes</taxon>
        <taxon>Mortierellales</taxon>
        <taxon>Mortierellaceae</taxon>
        <taxon>Dissophora</taxon>
    </lineage>
</organism>
<dbReference type="PANTHER" id="PTHR43004">
    <property type="entry name" value="TRK SYSTEM POTASSIUM UPTAKE PROTEIN"/>
    <property type="match status" value="1"/>
</dbReference>
<dbReference type="PANTHER" id="PTHR43004:SF19">
    <property type="entry name" value="BINDING MONOOXYGENASE, PUTATIVE (JCVI)-RELATED"/>
    <property type="match status" value="1"/>
</dbReference>
<protein>
    <recommendedName>
        <fullName evidence="10">FAD-binding domain-containing protein</fullName>
    </recommendedName>
</protein>
<evidence type="ECO:0000313" key="8">
    <source>
        <dbReference type="EMBL" id="KAG0322167.1"/>
    </source>
</evidence>
<dbReference type="Gene3D" id="3.50.50.60">
    <property type="entry name" value="FAD/NAD(P)-binding domain"/>
    <property type="match status" value="1"/>
</dbReference>
<dbReference type="GO" id="GO:0016709">
    <property type="term" value="F:oxidoreductase activity, acting on paired donors, with incorporation or reduction of molecular oxygen, NAD(P)H as one donor, and incorporation of one atom of oxygen"/>
    <property type="evidence" value="ECO:0007669"/>
    <property type="project" value="UniProtKB-ARBA"/>
</dbReference>
<evidence type="ECO:0000256" key="3">
    <source>
        <dbReference type="ARBA" id="ARBA00022630"/>
    </source>
</evidence>
<evidence type="ECO:0000256" key="5">
    <source>
        <dbReference type="ARBA" id="ARBA00023002"/>
    </source>
</evidence>
<dbReference type="InterPro" id="IPR038220">
    <property type="entry name" value="PHOX_C_sf"/>
</dbReference>
<dbReference type="InterPro" id="IPR002938">
    <property type="entry name" value="FAD-bd"/>
</dbReference>
<dbReference type="OrthoDB" id="2690153at2759"/>
<evidence type="ECO:0000256" key="2">
    <source>
        <dbReference type="ARBA" id="ARBA00007801"/>
    </source>
</evidence>
<comment type="caution">
    <text evidence="8">The sequence shown here is derived from an EMBL/GenBank/DDBJ whole genome shotgun (WGS) entry which is preliminary data.</text>
</comment>
<dbReference type="SUPFAM" id="SSF51905">
    <property type="entry name" value="FAD/NAD(P)-binding domain"/>
    <property type="match status" value="1"/>
</dbReference>
<dbReference type="InterPro" id="IPR036249">
    <property type="entry name" value="Thioredoxin-like_sf"/>
</dbReference>
<dbReference type="EMBL" id="JAAAIP010000219">
    <property type="protein sequence ID" value="KAG0322167.1"/>
    <property type="molecule type" value="Genomic_DNA"/>
</dbReference>
<sequence length="603" mass="67011">MGVQVCIIDRAMAISPLSKAVGIQPRSLEILQMSGLIDQFMERGLPMTDYSIFIGAKKVAERHIFPARSASHYEVGLLLEQSISCTILAEELDKMGVQVDRGWELLDTKVVDENGHTFVETILRRPLSDEKVMAEEKKVVGEVGPLVDNVDREYETQTVRSEYLVAADGARSTVRHKLNIEFPGRTRTQRVMMWDGTFECDDIDMARFARLMVEGDEMEPDEDISKTLQDLTADEFEKVVNGCIAPAKLKIKKTDWLTVFRVNERRADHVVHKNRIFLAGDAAHIQSPSGGQGMNTGLQDVHSLAWKLALVINKVAPAALLETYQEREATGDRAVEVATEMLDFERDAGFITMIKNRIFYSLMHVAIPLMEASGFEDKATMIGVRYHESALNKAHPTQATPAAQFQVGVRAQDGSLHPLQAVIVGTQYSASTRLHELIAGIGRFYILVFTSDMLHSGTSTANAAAIKGVSTTTAKALERNIEDYLSIWRSKWPYGSDIQDGHNDKDLFKIHVIAGSAVLDDSKESMDGHNISIKALADKRIGDGRVYMDDRKSLHKKYGFSGSRGAGGIIVIRPDSYIGYRVQGAGEQAWKDVQDYFNSILTK</sequence>
<dbReference type="AlphaFoldDB" id="A0A9P6UV27"/>
<keyword evidence="3" id="KW-0285">Flavoprotein</keyword>
<name>A0A9P6UV27_9FUNG</name>
<dbReference type="GO" id="GO:0071949">
    <property type="term" value="F:FAD binding"/>
    <property type="evidence" value="ECO:0007669"/>
    <property type="project" value="InterPro"/>
</dbReference>
<proteinExistence type="inferred from homology"/>
<dbReference type="Pfam" id="PF01494">
    <property type="entry name" value="FAD_binding_3"/>
    <property type="match status" value="1"/>
</dbReference>